<gene>
    <name evidence="1" type="ORF">KOSB73_460013</name>
</gene>
<accession>A0A285BAD7</accession>
<dbReference type="RefSeq" id="WP_207762620.1">
    <property type="nucleotide sequence ID" value="NZ_CBCSJA010000062.1"/>
</dbReference>
<proteinExistence type="predicted"/>
<reference evidence="2" key="1">
    <citation type="submission" date="2017-08" db="EMBL/GenBank/DDBJ databases">
        <authorList>
            <person name="Brisse S."/>
        </authorList>
    </citation>
    <scope>NUCLEOTIDE SEQUENCE [LARGE SCALE GENOMIC DNA]</scope>
    <source>
        <strain evidence="2">06D021</strain>
    </source>
</reference>
<name>A0A285BAD7_9ENTR</name>
<dbReference type="Gene3D" id="3.40.190.10">
    <property type="entry name" value="Periplasmic binding protein-like II"/>
    <property type="match status" value="1"/>
</dbReference>
<organism evidence="1 2">
    <name type="scientific">Klebsiella grimontii</name>
    <dbReference type="NCBI Taxonomy" id="2058152"/>
    <lineage>
        <taxon>Bacteria</taxon>
        <taxon>Pseudomonadati</taxon>
        <taxon>Pseudomonadota</taxon>
        <taxon>Gammaproteobacteria</taxon>
        <taxon>Enterobacterales</taxon>
        <taxon>Enterobacteriaceae</taxon>
        <taxon>Klebsiella/Raoultella group</taxon>
        <taxon>Klebsiella</taxon>
    </lineage>
</organism>
<dbReference type="SUPFAM" id="SSF53850">
    <property type="entry name" value="Periplasmic binding protein-like II"/>
    <property type="match status" value="1"/>
</dbReference>
<evidence type="ECO:0000313" key="1">
    <source>
        <dbReference type="EMBL" id="SNU37796.1"/>
    </source>
</evidence>
<dbReference type="EMBL" id="FZTC01000041">
    <property type="protein sequence ID" value="SNU37796.1"/>
    <property type="molecule type" value="Genomic_DNA"/>
</dbReference>
<sequence length="70" mass="7701">MQAVKGSFTTPIDDALKAFGHKRNVVMSAASFLFIPEIVKKSDLVALILRRLLQAHSGPLIVTELPWLAE</sequence>
<dbReference type="Proteomes" id="UP000220639">
    <property type="component" value="Unassembled WGS sequence"/>
</dbReference>
<protein>
    <submittedName>
        <fullName evidence="1">Transcriptional regulator, LysR family</fullName>
    </submittedName>
</protein>
<dbReference type="AlphaFoldDB" id="A0A285BAD7"/>
<evidence type="ECO:0000313" key="2">
    <source>
        <dbReference type="Proteomes" id="UP000220639"/>
    </source>
</evidence>